<feature type="compositionally biased region" description="Basic and acidic residues" evidence="2">
    <location>
        <begin position="511"/>
        <end position="527"/>
    </location>
</feature>
<feature type="domain" description="RRM" evidence="3">
    <location>
        <begin position="438"/>
        <end position="509"/>
    </location>
</feature>
<evidence type="ECO:0000259" key="3">
    <source>
        <dbReference type="PROSITE" id="PS50102"/>
    </source>
</evidence>
<dbReference type="Proteomes" id="UP001303473">
    <property type="component" value="Unassembled WGS sequence"/>
</dbReference>
<feature type="compositionally biased region" description="Low complexity" evidence="2">
    <location>
        <begin position="12"/>
        <end position="31"/>
    </location>
</feature>
<feature type="compositionally biased region" description="Basic and acidic residues" evidence="2">
    <location>
        <begin position="604"/>
        <end position="617"/>
    </location>
</feature>
<comment type="caution">
    <text evidence="4">The sequence shown here is derived from an EMBL/GenBank/DDBJ whole genome shotgun (WGS) entry which is preliminary data.</text>
</comment>
<accession>A0AAN6N8Y6</accession>
<dbReference type="InterPro" id="IPR000504">
    <property type="entry name" value="RRM_dom"/>
</dbReference>
<keyword evidence="5" id="KW-1185">Reference proteome</keyword>
<feature type="region of interest" description="Disordered" evidence="2">
    <location>
        <begin position="511"/>
        <end position="617"/>
    </location>
</feature>
<dbReference type="PANTHER" id="PTHR23295">
    <property type="entry name" value="NUCLEAR RECEPTOR COACTIVATOR 5-RELATED"/>
    <property type="match status" value="1"/>
</dbReference>
<evidence type="ECO:0000256" key="1">
    <source>
        <dbReference type="PROSITE-ProRule" id="PRU00176"/>
    </source>
</evidence>
<organism evidence="4 5">
    <name type="scientific">Diplogelasinospora grovesii</name>
    <dbReference type="NCBI Taxonomy" id="303347"/>
    <lineage>
        <taxon>Eukaryota</taxon>
        <taxon>Fungi</taxon>
        <taxon>Dikarya</taxon>
        <taxon>Ascomycota</taxon>
        <taxon>Pezizomycotina</taxon>
        <taxon>Sordariomycetes</taxon>
        <taxon>Sordariomycetidae</taxon>
        <taxon>Sordariales</taxon>
        <taxon>Diplogelasinosporaceae</taxon>
        <taxon>Diplogelasinospora</taxon>
    </lineage>
</organism>
<feature type="compositionally biased region" description="Basic and acidic residues" evidence="2">
    <location>
        <begin position="564"/>
        <end position="573"/>
    </location>
</feature>
<dbReference type="Gene3D" id="3.30.70.330">
    <property type="match status" value="1"/>
</dbReference>
<dbReference type="InterPro" id="IPR052600">
    <property type="entry name" value="Nuc_rcpt_coact/corep"/>
</dbReference>
<dbReference type="SUPFAM" id="SSF54928">
    <property type="entry name" value="RNA-binding domain, RBD"/>
    <property type="match status" value="1"/>
</dbReference>
<feature type="region of interest" description="Disordered" evidence="2">
    <location>
        <begin position="729"/>
        <end position="776"/>
    </location>
</feature>
<protein>
    <submittedName>
        <fullName evidence="4">Splicing factor, arginine/serine-rich 6</fullName>
    </submittedName>
</protein>
<feature type="compositionally biased region" description="Low complexity" evidence="2">
    <location>
        <begin position="219"/>
        <end position="250"/>
    </location>
</feature>
<feature type="region of interest" description="Disordered" evidence="2">
    <location>
        <begin position="273"/>
        <end position="406"/>
    </location>
</feature>
<evidence type="ECO:0000256" key="2">
    <source>
        <dbReference type="SAM" id="MobiDB-lite"/>
    </source>
</evidence>
<dbReference type="InterPro" id="IPR035979">
    <property type="entry name" value="RBD_domain_sf"/>
</dbReference>
<dbReference type="EMBL" id="MU853784">
    <property type="protein sequence ID" value="KAK3941350.1"/>
    <property type="molecule type" value="Genomic_DNA"/>
</dbReference>
<feature type="compositionally biased region" description="Acidic residues" evidence="2">
    <location>
        <begin position="97"/>
        <end position="107"/>
    </location>
</feature>
<feature type="compositionally biased region" description="Polar residues" evidence="2">
    <location>
        <begin position="381"/>
        <end position="391"/>
    </location>
</feature>
<dbReference type="PROSITE" id="PS50102">
    <property type="entry name" value="RRM"/>
    <property type="match status" value="1"/>
</dbReference>
<feature type="compositionally biased region" description="Low complexity" evidence="2">
    <location>
        <begin position="273"/>
        <end position="293"/>
    </location>
</feature>
<dbReference type="GO" id="GO:0003723">
    <property type="term" value="F:RNA binding"/>
    <property type="evidence" value="ECO:0007669"/>
    <property type="project" value="UniProtKB-UniRule"/>
</dbReference>
<proteinExistence type="predicted"/>
<feature type="compositionally biased region" description="Polar residues" evidence="2">
    <location>
        <begin position="294"/>
        <end position="312"/>
    </location>
</feature>
<dbReference type="PANTHER" id="PTHR23295:SF6">
    <property type="entry name" value="NEOSIN, ISOFORM A"/>
    <property type="match status" value="1"/>
</dbReference>
<feature type="compositionally biased region" description="Basic and acidic residues" evidence="2">
    <location>
        <begin position="540"/>
        <end position="557"/>
    </location>
</feature>
<dbReference type="Pfam" id="PF00076">
    <property type="entry name" value="RRM_1"/>
    <property type="match status" value="1"/>
</dbReference>
<feature type="compositionally biased region" description="Low complexity" evidence="2">
    <location>
        <begin position="167"/>
        <end position="185"/>
    </location>
</feature>
<sequence length="910" mass="95950">MSEQSPEVVATADLSPLSPAPISAQASSPALVPKLQDHADTLDVASLDHPPVPALPSWTSFTMPPEMETTDISDTIVVGGDDSDDSQGESDNSFDAYGEDEDEEVEEHQEVEPKADNDSNEVDDYARTFDSPAAQDEIEVDGAQPDVSRASESMISSDAPDLLKPQSLAAPISVPSSSSPDTSRANGGPLQGLSTSQSEPAAAVHAPTSESPSNAPVVSAPEPVTEASAEAAAPLVSPSSAHVPVPHPTSAAAEDDATIDIQKLVDEITARAAAAASASSTSTSALTAETTQTPSQTVPGALNVTNSASSTLPPKPTAVPQIPPYQPSAANANAHAPPTAPNPSASPTTPRGTYTAGGAPGTASNAVSSMSPPPSAFLNGGQAQSPSSLTNAHHMPTAGGAPGDNIYAPASNQTWEAFLAEEKRYTTEARWERFPEGSRIFVGNLSIERVPKRAVFDVFSKFGHLAQISLKSAYGFVQYHTAAEGQAAMQNAQGIQLGGRTIHLEVSRVQKKFEKKEHRERSPERRNQRGTNTSGGWGETRNDRRGDQGWRRDDYRPGRSPSPRRNDGRDAFHHRDHRSQSPPRYGRSGANSYRRRSPSPRGRPSSDDDRLDMPRRYGNDVPDVQLLLLQEVQRDFVGWIQGIFRAKGLRTDVMYLNPRFPREAMIGRQVLEGVHGIIELDYAAQAQGKVSIQVFNRSGAGGASVRFDMYKDIDPAIAAELVLREKSQSSASQRMYAQPPPYAPRNNYGNPYPAGSPPPPAGYPAYQQPPQLPSHQYPTGAYGQAAAAAPAPAAAAANLANMVGQLDNASLQALLASLQTGQGAASQAAAAPMMPGMPHGSDPHAQQIDINALLGNLRNAANGGGGAAAPMTTPSYQAAPPTYAPAAGSYGLETAQQVQTIIDQLKRAAQ</sequence>
<dbReference type="AlphaFoldDB" id="A0AAN6N8Y6"/>
<feature type="compositionally biased region" description="Low complexity" evidence="2">
    <location>
        <begin position="327"/>
        <end position="363"/>
    </location>
</feature>
<evidence type="ECO:0000313" key="5">
    <source>
        <dbReference type="Proteomes" id="UP001303473"/>
    </source>
</evidence>
<reference evidence="5" key="1">
    <citation type="journal article" date="2023" name="Mol. Phylogenet. Evol.">
        <title>Genome-scale phylogeny and comparative genomics of the fungal order Sordariales.</title>
        <authorList>
            <person name="Hensen N."/>
            <person name="Bonometti L."/>
            <person name="Westerberg I."/>
            <person name="Brannstrom I.O."/>
            <person name="Guillou S."/>
            <person name="Cros-Aarteil S."/>
            <person name="Calhoun S."/>
            <person name="Haridas S."/>
            <person name="Kuo A."/>
            <person name="Mondo S."/>
            <person name="Pangilinan J."/>
            <person name="Riley R."/>
            <person name="LaButti K."/>
            <person name="Andreopoulos B."/>
            <person name="Lipzen A."/>
            <person name="Chen C."/>
            <person name="Yan M."/>
            <person name="Daum C."/>
            <person name="Ng V."/>
            <person name="Clum A."/>
            <person name="Steindorff A."/>
            <person name="Ohm R.A."/>
            <person name="Martin F."/>
            <person name="Silar P."/>
            <person name="Natvig D.O."/>
            <person name="Lalanne C."/>
            <person name="Gautier V."/>
            <person name="Ament-Velasquez S.L."/>
            <person name="Kruys A."/>
            <person name="Hutchinson M.I."/>
            <person name="Powell A.J."/>
            <person name="Barry K."/>
            <person name="Miller A.N."/>
            <person name="Grigoriev I.V."/>
            <person name="Debuchy R."/>
            <person name="Gladieux P."/>
            <person name="Hiltunen Thoren M."/>
            <person name="Johannesson H."/>
        </authorList>
    </citation>
    <scope>NUCLEOTIDE SEQUENCE [LARGE SCALE GENOMIC DNA]</scope>
    <source>
        <strain evidence="5">CBS 340.73</strain>
    </source>
</reference>
<name>A0AAN6N8Y6_9PEZI</name>
<feature type="compositionally biased region" description="Basic and acidic residues" evidence="2">
    <location>
        <begin position="108"/>
        <end position="117"/>
    </location>
</feature>
<dbReference type="InterPro" id="IPR012677">
    <property type="entry name" value="Nucleotide-bd_a/b_plait_sf"/>
</dbReference>
<gene>
    <name evidence="4" type="ORF">QBC46DRAFT_258910</name>
</gene>
<feature type="region of interest" description="Disordered" evidence="2">
    <location>
        <begin position="1"/>
        <end position="257"/>
    </location>
</feature>
<keyword evidence="1" id="KW-0694">RNA-binding</keyword>
<evidence type="ECO:0000313" key="4">
    <source>
        <dbReference type="EMBL" id="KAK3941350.1"/>
    </source>
</evidence>
<feature type="compositionally biased region" description="Pro residues" evidence="2">
    <location>
        <begin position="313"/>
        <end position="326"/>
    </location>
</feature>
<dbReference type="SMART" id="SM00360">
    <property type="entry name" value="RRM"/>
    <property type="match status" value="1"/>
</dbReference>